<sequence length="280" mass="28911">MTEANRTQAEYWASAAGLKWIEHEEALDTAMSGMLGMMLDAAEIQASDRVLDIGCGTGASTLGAAHRVPAGEVLGVDISAPLLDRARDRARRLGIGNAAFLLADAQSHVFDGPPFGVLVSRIGMSFFSDTVAGLRNLAGAMAPGGRMAFVSWAGTDINPWFLLPRIAAEARLGPAPNADPNAPGPTAFQDAARVAALMHEAGLFDISAAPVEIVLTPPNGIPGAAAASRVGPAARIMKAHRGTRDDEAAIEDAVATAFAPFETDGAVVVPAVVNLFTCTT</sequence>
<keyword evidence="1 4" id="KW-0489">Methyltransferase</keyword>
<evidence type="ECO:0000256" key="2">
    <source>
        <dbReference type="ARBA" id="ARBA00022679"/>
    </source>
</evidence>
<accession>A0ABQ5LSG7</accession>
<reference evidence="4" key="1">
    <citation type="journal article" date="2023" name="Int. J. Syst. Evol. Microbiol.">
        <title>Sinisalibacter aestuarii sp. nov., isolated from estuarine sediment of the Arakawa River.</title>
        <authorList>
            <person name="Arafat S.T."/>
            <person name="Hirano S."/>
            <person name="Sato A."/>
            <person name="Takeuchi K."/>
            <person name="Yasuda T."/>
            <person name="Terahara T."/>
            <person name="Hamada M."/>
            <person name="Kobayashi T."/>
        </authorList>
    </citation>
    <scope>NUCLEOTIDE SEQUENCE</scope>
    <source>
        <strain evidence="4">B-399</strain>
    </source>
</reference>
<dbReference type="InterPro" id="IPR041698">
    <property type="entry name" value="Methyltransf_25"/>
</dbReference>
<dbReference type="EMBL" id="BROH01000002">
    <property type="protein sequence ID" value="GKY87355.1"/>
    <property type="molecule type" value="Genomic_DNA"/>
</dbReference>
<dbReference type="SUPFAM" id="SSF53335">
    <property type="entry name" value="S-adenosyl-L-methionine-dependent methyltransferases"/>
    <property type="match status" value="1"/>
</dbReference>
<dbReference type="Gene3D" id="3.40.50.150">
    <property type="entry name" value="Vaccinia Virus protein VP39"/>
    <property type="match status" value="1"/>
</dbReference>
<gene>
    <name evidence="4" type="ORF">STA1M1_12240</name>
</gene>
<dbReference type="InterPro" id="IPR029063">
    <property type="entry name" value="SAM-dependent_MTases_sf"/>
</dbReference>
<evidence type="ECO:0000313" key="4">
    <source>
        <dbReference type="EMBL" id="GKY87355.1"/>
    </source>
</evidence>
<dbReference type="GO" id="GO:0032259">
    <property type="term" value="P:methylation"/>
    <property type="evidence" value="ECO:0007669"/>
    <property type="project" value="UniProtKB-KW"/>
</dbReference>
<feature type="domain" description="Methyltransferase" evidence="3">
    <location>
        <begin position="50"/>
        <end position="145"/>
    </location>
</feature>
<evidence type="ECO:0000256" key="1">
    <source>
        <dbReference type="ARBA" id="ARBA00022603"/>
    </source>
</evidence>
<dbReference type="RefSeq" id="WP_281841344.1">
    <property type="nucleotide sequence ID" value="NZ_BROH01000002.1"/>
</dbReference>
<dbReference type="Proteomes" id="UP001144205">
    <property type="component" value="Unassembled WGS sequence"/>
</dbReference>
<name>A0ABQ5LSG7_9RHOB</name>
<keyword evidence="2" id="KW-0808">Transferase</keyword>
<dbReference type="GO" id="GO:0008168">
    <property type="term" value="F:methyltransferase activity"/>
    <property type="evidence" value="ECO:0007669"/>
    <property type="project" value="UniProtKB-KW"/>
</dbReference>
<dbReference type="Pfam" id="PF13649">
    <property type="entry name" value="Methyltransf_25"/>
    <property type="match status" value="1"/>
</dbReference>
<evidence type="ECO:0000313" key="5">
    <source>
        <dbReference type="Proteomes" id="UP001144205"/>
    </source>
</evidence>
<dbReference type="CDD" id="cd02440">
    <property type="entry name" value="AdoMet_MTases"/>
    <property type="match status" value="1"/>
</dbReference>
<protein>
    <submittedName>
        <fullName evidence="4">Methyltransferase</fullName>
    </submittedName>
</protein>
<comment type="caution">
    <text evidence="4">The sequence shown here is derived from an EMBL/GenBank/DDBJ whole genome shotgun (WGS) entry which is preliminary data.</text>
</comment>
<evidence type="ECO:0000259" key="3">
    <source>
        <dbReference type="Pfam" id="PF13649"/>
    </source>
</evidence>
<dbReference type="PANTHER" id="PTHR43861">
    <property type="entry name" value="TRANS-ACONITATE 2-METHYLTRANSFERASE-RELATED"/>
    <property type="match status" value="1"/>
</dbReference>
<organism evidence="4 5">
    <name type="scientific">Sinisalibacter aestuarii</name>
    <dbReference type="NCBI Taxonomy" id="2949426"/>
    <lineage>
        <taxon>Bacteria</taxon>
        <taxon>Pseudomonadati</taxon>
        <taxon>Pseudomonadota</taxon>
        <taxon>Alphaproteobacteria</taxon>
        <taxon>Rhodobacterales</taxon>
        <taxon>Roseobacteraceae</taxon>
        <taxon>Sinisalibacter</taxon>
    </lineage>
</organism>
<dbReference type="PANTHER" id="PTHR43861:SF1">
    <property type="entry name" value="TRANS-ACONITATE 2-METHYLTRANSFERASE"/>
    <property type="match status" value="1"/>
</dbReference>
<keyword evidence="5" id="KW-1185">Reference proteome</keyword>
<proteinExistence type="predicted"/>